<keyword evidence="9" id="KW-0665">Pyrimidine biosynthesis</keyword>
<dbReference type="GO" id="GO:0006207">
    <property type="term" value="P:'de novo' pyrimidine nucleobase biosynthetic process"/>
    <property type="evidence" value="ECO:0007669"/>
    <property type="project" value="InterPro"/>
</dbReference>
<evidence type="ECO:0000256" key="7">
    <source>
        <dbReference type="ARBA" id="ARBA00022840"/>
    </source>
</evidence>
<evidence type="ECO:0000256" key="10">
    <source>
        <dbReference type="ARBA" id="ARBA00044340"/>
    </source>
</evidence>
<gene>
    <name evidence="14" type="ORF">METZ01_LOCUS50159</name>
</gene>
<evidence type="ECO:0000256" key="8">
    <source>
        <dbReference type="ARBA" id="ARBA00022962"/>
    </source>
</evidence>
<accession>A0A381RZM3</accession>
<reference evidence="14" key="1">
    <citation type="submission" date="2018-05" db="EMBL/GenBank/DDBJ databases">
        <authorList>
            <person name="Lanie J.A."/>
            <person name="Ng W.-L."/>
            <person name="Kazmierczak K.M."/>
            <person name="Andrzejewski T.M."/>
            <person name="Davidsen T.M."/>
            <person name="Wayne K.J."/>
            <person name="Tettelin H."/>
            <person name="Glass J.I."/>
            <person name="Rusch D."/>
            <person name="Podicherti R."/>
            <person name="Tsui H.-C.T."/>
            <person name="Winkler M.E."/>
        </authorList>
    </citation>
    <scope>NUCLEOTIDE SEQUENCE</scope>
</reference>
<name>A0A381RZM3_9ZZZZ</name>
<evidence type="ECO:0000256" key="2">
    <source>
        <dbReference type="ARBA" id="ARBA00005077"/>
    </source>
</evidence>
<evidence type="ECO:0000256" key="1">
    <source>
        <dbReference type="ARBA" id="ARBA00004812"/>
    </source>
</evidence>
<dbReference type="PRINTS" id="PR00099">
    <property type="entry name" value="CPSGATASE"/>
</dbReference>
<evidence type="ECO:0000256" key="11">
    <source>
        <dbReference type="ARBA" id="ARBA00048816"/>
    </source>
</evidence>
<dbReference type="GO" id="GO:0005524">
    <property type="term" value="F:ATP binding"/>
    <property type="evidence" value="ECO:0007669"/>
    <property type="project" value="UniProtKB-KW"/>
</dbReference>
<dbReference type="SUPFAM" id="SSF52317">
    <property type="entry name" value="Class I glutamine amidotransferase-like"/>
    <property type="match status" value="1"/>
</dbReference>
<evidence type="ECO:0000313" key="14">
    <source>
        <dbReference type="EMBL" id="SUZ97305.1"/>
    </source>
</evidence>
<organism evidence="14">
    <name type="scientific">marine metagenome</name>
    <dbReference type="NCBI Taxonomy" id="408172"/>
    <lineage>
        <taxon>unclassified sequences</taxon>
        <taxon>metagenomes</taxon>
        <taxon>ecological metagenomes</taxon>
    </lineage>
</organism>
<evidence type="ECO:0000259" key="13">
    <source>
        <dbReference type="SMART" id="SM01097"/>
    </source>
</evidence>
<proteinExistence type="inferred from homology"/>
<dbReference type="PANTHER" id="PTHR43418:SF7">
    <property type="entry name" value="CARBAMOYL-PHOSPHATE SYNTHASE SMALL CHAIN"/>
    <property type="match status" value="1"/>
</dbReference>
<dbReference type="InterPro" id="IPR050472">
    <property type="entry name" value="Anth_synth/Amidotransfase"/>
</dbReference>
<dbReference type="PROSITE" id="PS51273">
    <property type="entry name" value="GATASE_TYPE_1"/>
    <property type="match status" value="1"/>
</dbReference>
<dbReference type="AlphaFoldDB" id="A0A381RZM3"/>
<dbReference type="PRINTS" id="PR00097">
    <property type="entry name" value="ANTSNTHASEII"/>
</dbReference>
<keyword evidence="5" id="KW-0436">Ligase</keyword>
<evidence type="ECO:0000256" key="4">
    <source>
        <dbReference type="ARBA" id="ARBA00012738"/>
    </source>
</evidence>
<keyword evidence="6" id="KW-0547">Nucleotide-binding</keyword>
<feature type="non-terminal residue" evidence="14">
    <location>
        <position position="1"/>
    </location>
</feature>
<comment type="pathway">
    <text evidence="1">Pyrimidine metabolism; UMP biosynthesis via de novo pathway; (S)-dihydroorotate from bicarbonate: step 1/3.</text>
</comment>
<sequence length="367" mass="40845">VSDKAYLVLQDGSTYKGIPFGSTKPAYGEVVFNTSMTGYQEMLTDPSYAGQIVMPTYPMMGNYGINRYDNESQEIQVAGFVVRQFCEQPSHANSTSTIEDFLSSYGISGISEVDTRSITRRIRRKGVMMGTIISDIDPEEALIQLKQHPTYDQVNYVNQVTSHEIYRWDQPRKGGDPESPEIDIFVSDFGLKYNILRMLRARGCRVTVYPSNTAAEDLLERNPDGILLSPGPGDPNLLDYTVTTAKLLLGRVPLMGICLGNQILARALGGKVYKLKFGHRGANHPVKEQSSGRIHITSQNHGYSIDADSLPSEVEVSHLSMNDHTVEGIRHKSLPAMSIQYHSEASPGPRDNGYIFNQFLEMVREAK</sequence>
<dbReference type="EC" id="6.3.5.5" evidence="4"/>
<dbReference type="Pfam" id="PF00117">
    <property type="entry name" value="GATase"/>
    <property type="match status" value="1"/>
</dbReference>
<feature type="domain" description="Carbamoyl-phosphate synthase small subunit N-terminal" evidence="13">
    <location>
        <begin position="3"/>
        <end position="133"/>
    </location>
</feature>
<dbReference type="Gene3D" id="3.50.30.20">
    <property type="entry name" value="Carbamoyl-phosphate synthase small subunit, N-terminal domain"/>
    <property type="match status" value="1"/>
</dbReference>
<evidence type="ECO:0000256" key="12">
    <source>
        <dbReference type="ARBA" id="ARBA00049285"/>
    </source>
</evidence>
<evidence type="ECO:0000256" key="3">
    <source>
        <dbReference type="ARBA" id="ARBA00007800"/>
    </source>
</evidence>
<comment type="catalytic activity">
    <reaction evidence="12">
        <text>L-glutamine + H2O = L-glutamate + NH4(+)</text>
        <dbReference type="Rhea" id="RHEA:15889"/>
        <dbReference type="ChEBI" id="CHEBI:15377"/>
        <dbReference type="ChEBI" id="CHEBI:28938"/>
        <dbReference type="ChEBI" id="CHEBI:29985"/>
        <dbReference type="ChEBI" id="CHEBI:58359"/>
    </reaction>
</comment>
<dbReference type="InterPro" id="IPR006274">
    <property type="entry name" value="CarbamoylP_synth_ssu"/>
</dbReference>
<evidence type="ECO:0000256" key="6">
    <source>
        <dbReference type="ARBA" id="ARBA00022741"/>
    </source>
</evidence>
<dbReference type="HAMAP" id="MF_01209">
    <property type="entry name" value="CPSase_S_chain"/>
    <property type="match status" value="1"/>
</dbReference>
<dbReference type="Gene3D" id="3.40.50.880">
    <property type="match status" value="1"/>
</dbReference>
<dbReference type="Pfam" id="PF00988">
    <property type="entry name" value="CPSase_sm_chain"/>
    <property type="match status" value="1"/>
</dbReference>
<dbReference type="NCBIfam" id="TIGR01368">
    <property type="entry name" value="CPSaseIIsmall"/>
    <property type="match status" value="1"/>
</dbReference>
<dbReference type="PRINTS" id="PR00096">
    <property type="entry name" value="GATASE"/>
</dbReference>
<dbReference type="SUPFAM" id="SSF52021">
    <property type="entry name" value="Carbamoyl phosphate synthetase, small subunit N-terminal domain"/>
    <property type="match status" value="1"/>
</dbReference>
<keyword evidence="8" id="KW-0315">Glutamine amidotransferase</keyword>
<dbReference type="SMART" id="SM01097">
    <property type="entry name" value="CPSase_sm_chain"/>
    <property type="match status" value="1"/>
</dbReference>
<dbReference type="InterPro" id="IPR029062">
    <property type="entry name" value="Class_I_gatase-like"/>
</dbReference>
<dbReference type="NCBIfam" id="NF009475">
    <property type="entry name" value="PRK12838.1"/>
    <property type="match status" value="1"/>
</dbReference>
<evidence type="ECO:0000256" key="5">
    <source>
        <dbReference type="ARBA" id="ARBA00022598"/>
    </source>
</evidence>
<dbReference type="EMBL" id="UINC01002496">
    <property type="protein sequence ID" value="SUZ97305.1"/>
    <property type="molecule type" value="Genomic_DNA"/>
</dbReference>
<dbReference type="GO" id="GO:0006541">
    <property type="term" value="P:glutamine metabolic process"/>
    <property type="evidence" value="ECO:0007669"/>
    <property type="project" value="InterPro"/>
</dbReference>
<dbReference type="FunFam" id="3.50.30.20:FF:000001">
    <property type="entry name" value="Carbamoyl-phosphate synthase small chain"/>
    <property type="match status" value="1"/>
</dbReference>
<dbReference type="InterPro" id="IPR035686">
    <property type="entry name" value="CPSase_GATase1"/>
</dbReference>
<dbReference type="InterPro" id="IPR002474">
    <property type="entry name" value="CarbamoylP_synth_ssu_N"/>
</dbReference>
<dbReference type="InterPro" id="IPR036480">
    <property type="entry name" value="CarbP_synth_ssu_N_sf"/>
</dbReference>
<protein>
    <recommendedName>
        <fullName evidence="4">carbamoyl-phosphate synthase (glutamine-hydrolyzing)</fullName>
        <ecNumber evidence="4">6.3.5.5</ecNumber>
    </recommendedName>
    <alternativeName>
        <fullName evidence="10">Arginine-specific carbamoyl phosphate synthetase, glutamine chain</fullName>
    </alternativeName>
</protein>
<keyword evidence="7" id="KW-0067">ATP-binding</keyword>
<dbReference type="CDD" id="cd01744">
    <property type="entry name" value="GATase1_CPSase"/>
    <property type="match status" value="1"/>
</dbReference>
<comment type="catalytic activity">
    <reaction evidence="11">
        <text>hydrogencarbonate + L-glutamine + 2 ATP + H2O = carbamoyl phosphate + L-glutamate + 2 ADP + phosphate + 2 H(+)</text>
        <dbReference type="Rhea" id="RHEA:18633"/>
        <dbReference type="ChEBI" id="CHEBI:15377"/>
        <dbReference type="ChEBI" id="CHEBI:15378"/>
        <dbReference type="ChEBI" id="CHEBI:17544"/>
        <dbReference type="ChEBI" id="CHEBI:29985"/>
        <dbReference type="ChEBI" id="CHEBI:30616"/>
        <dbReference type="ChEBI" id="CHEBI:43474"/>
        <dbReference type="ChEBI" id="CHEBI:58228"/>
        <dbReference type="ChEBI" id="CHEBI:58359"/>
        <dbReference type="ChEBI" id="CHEBI:456216"/>
        <dbReference type="EC" id="6.3.5.5"/>
    </reaction>
</comment>
<evidence type="ECO:0000256" key="9">
    <source>
        <dbReference type="ARBA" id="ARBA00022975"/>
    </source>
</evidence>
<dbReference type="InterPro" id="IPR017926">
    <property type="entry name" value="GATASE"/>
</dbReference>
<dbReference type="PANTHER" id="PTHR43418">
    <property type="entry name" value="MULTIFUNCTIONAL TRYPTOPHAN BIOSYNTHESIS PROTEIN-RELATED"/>
    <property type="match status" value="1"/>
</dbReference>
<dbReference type="GO" id="GO:0006221">
    <property type="term" value="P:pyrimidine nucleotide biosynthetic process"/>
    <property type="evidence" value="ECO:0007669"/>
    <property type="project" value="UniProtKB-KW"/>
</dbReference>
<dbReference type="GO" id="GO:0004088">
    <property type="term" value="F:carbamoyl-phosphate synthase (glutamine-hydrolyzing) activity"/>
    <property type="evidence" value="ECO:0007669"/>
    <property type="project" value="UniProtKB-EC"/>
</dbReference>
<comment type="pathway">
    <text evidence="2">Amino-acid biosynthesis; L-arginine biosynthesis; carbamoyl phosphate from bicarbonate: step 1/1.</text>
</comment>
<comment type="similarity">
    <text evidence="3">Belongs to the CarA family.</text>
</comment>